<organism evidence="7">
    <name type="scientific">marine metagenome</name>
    <dbReference type="NCBI Taxonomy" id="408172"/>
    <lineage>
        <taxon>unclassified sequences</taxon>
        <taxon>metagenomes</taxon>
        <taxon>ecological metagenomes</taxon>
    </lineage>
</organism>
<evidence type="ECO:0000256" key="4">
    <source>
        <dbReference type="ARBA" id="ARBA00023235"/>
    </source>
</evidence>
<dbReference type="GO" id="GO:0003978">
    <property type="term" value="F:UDP-glucose 4-epimerase activity"/>
    <property type="evidence" value="ECO:0007669"/>
    <property type="project" value="InterPro"/>
</dbReference>
<evidence type="ECO:0000313" key="7">
    <source>
        <dbReference type="EMBL" id="SVB05365.1"/>
    </source>
</evidence>
<name>A0A382AV28_9ZZZZ</name>
<evidence type="ECO:0000259" key="6">
    <source>
        <dbReference type="Pfam" id="PF01370"/>
    </source>
</evidence>
<evidence type="ECO:0000256" key="3">
    <source>
        <dbReference type="ARBA" id="ARBA00023027"/>
    </source>
</evidence>
<sequence>VSTHPLNVLVTGGAGYIGSHTVRQLLEAGHQVSVVDNLYSGHRWAVGKDAFFQQHDAGDQATMTALLKKKAINAVIHFAGHIVVPESVSDPSKYYRNNVIASLNLLNACLTAEVGMFIFSSSAAVYGSPKQLPVAENHPKVPINPYGRTKLITEWTLRDFAASTKDKTDPMRYIALRYFNVAGASIDGTLGQATPEATHLIKVACETACGKRPSISIFGTDYDTPDGTCIRDYIHVEDLAKAHLCALEHLAGGGRSQILNCGYGRGFSVREVLETVGNVSGQNIQIIESDRRAGDPAELVADNRLIGKTLGWVPQYDSLELICRTAYQWECKTPRN</sequence>
<dbReference type="GO" id="GO:0033499">
    <property type="term" value="P:galactose catabolic process via UDP-galactose, Leloir pathway"/>
    <property type="evidence" value="ECO:0007669"/>
    <property type="project" value="TreeGrafter"/>
</dbReference>
<dbReference type="CDD" id="cd05247">
    <property type="entry name" value="UDP_G4E_1_SDR_e"/>
    <property type="match status" value="1"/>
</dbReference>
<dbReference type="Gene3D" id="3.40.50.720">
    <property type="entry name" value="NAD(P)-binding Rossmann-like Domain"/>
    <property type="match status" value="1"/>
</dbReference>
<evidence type="ECO:0000256" key="2">
    <source>
        <dbReference type="ARBA" id="ARBA00007637"/>
    </source>
</evidence>
<dbReference type="Gene3D" id="3.90.25.10">
    <property type="entry name" value="UDP-galactose 4-epimerase, domain 1"/>
    <property type="match status" value="1"/>
</dbReference>
<dbReference type="NCBIfam" id="TIGR01179">
    <property type="entry name" value="galE"/>
    <property type="match status" value="1"/>
</dbReference>
<dbReference type="Pfam" id="PF01370">
    <property type="entry name" value="Epimerase"/>
    <property type="match status" value="1"/>
</dbReference>
<dbReference type="SUPFAM" id="SSF51735">
    <property type="entry name" value="NAD(P)-binding Rossmann-fold domains"/>
    <property type="match status" value="1"/>
</dbReference>
<dbReference type="InterPro" id="IPR036291">
    <property type="entry name" value="NAD(P)-bd_dom_sf"/>
</dbReference>
<dbReference type="InterPro" id="IPR001509">
    <property type="entry name" value="Epimerase_deHydtase"/>
</dbReference>
<accession>A0A382AV28</accession>
<comment type="cofactor">
    <cofactor evidence="1">
        <name>NAD(+)</name>
        <dbReference type="ChEBI" id="CHEBI:57540"/>
    </cofactor>
</comment>
<protein>
    <recommendedName>
        <fullName evidence="6">NAD-dependent epimerase/dehydratase domain-containing protein</fullName>
    </recommendedName>
</protein>
<keyword evidence="5" id="KW-0119">Carbohydrate metabolism</keyword>
<keyword evidence="3" id="KW-0520">NAD</keyword>
<feature type="domain" description="NAD-dependent epimerase/dehydratase" evidence="6">
    <location>
        <begin position="8"/>
        <end position="262"/>
    </location>
</feature>
<evidence type="ECO:0000256" key="5">
    <source>
        <dbReference type="ARBA" id="ARBA00023277"/>
    </source>
</evidence>
<reference evidence="7" key="1">
    <citation type="submission" date="2018-05" db="EMBL/GenBank/DDBJ databases">
        <authorList>
            <person name="Lanie J.A."/>
            <person name="Ng W.-L."/>
            <person name="Kazmierczak K.M."/>
            <person name="Andrzejewski T.M."/>
            <person name="Davidsen T.M."/>
            <person name="Wayne K.J."/>
            <person name="Tettelin H."/>
            <person name="Glass J.I."/>
            <person name="Rusch D."/>
            <person name="Podicherti R."/>
            <person name="Tsui H.-C.T."/>
            <person name="Winkler M.E."/>
        </authorList>
    </citation>
    <scope>NUCLEOTIDE SEQUENCE</scope>
</reference>
<evidence type="ECO:0000256" key="1">
    <source>
        <dbReference type="ARBA" id="ARBA00001911"/>
    </source>
</evidence>
<dbReference type="PANTHER" id="PTHR43725">
    <property type="entry name" value="UDP-GLUCOSE 4-EPIMERASE"/>
    <property type="match status" value="1"/>
</dbReference>
<dbReference type="InterPro" id="IPR005886">
    <property type="entry name" value="UDP_G4E"/>
</dbReference>
<feature type="non-terminal residue" evidence="7">
    <location>
        <position position="1"/>
    </location>
</feature>
<keyword evidence="4" id="KW-0413">Isomerase</keyword>
<dbReference type="PANTHER" id="PTHR43725:SF53">
    <property type="entry name" value="UDP-ARABINOSE 4-EPIMERASE 1"/>
    <property type="match status" value="1"/>
</dbReference>
<dbReference type="EMBL" id="UINC01026963">
    <property type="protein sequence ID" value="SVB05365.1"/>
    <property type="molecule type" value="Genomic_DNA"/>
</dbReference>
<comment type="similarity">
    <text evidence="2">Belongs to the NAD(P)-dependent epimerase/dehydratase family.</text>
</comment>
<proteinExistence type="inferred from homology"/>
<gene>
    <name evidence="7" type="ORF">METZ01_LOCUS158219</name>
</gene>
<dbReference type="AlphaFoldDB" id="A0A382AV28"/>